<dbReference type="Pfam" id="PF00990">
    <property type="entry name" value="GGDEF"/>
    <property type="match status" value="1"/>
</dbReference>
<dbReference type="PANTHER" id="PTHR45138:SF9">
    <property type="entry name" value="DIGUANYLATE CYCLASE DGCM-RELATED"/>
    <property type="match status" value="1"/>
</dbReference>
<name>A0A3E3DYS3_9FIRM</name>
<dbReference type="InterPro" id="IPR029787">
    <property type="entry name" value="Nucleotide_cyclase"/>
</dbReference>
<evidence type="ECO:0000313" key="3">
    <source>
        <dbReference type="Proteomes" id="UP000261212"/>
    </source>
</evidence>
<evidence type="ECO:0000259" key="1">
    <source>
        <dbReference type="PROSITE" id="PS50887"/>
    </source>
</evidence>
<dbReference type="SUPFAM" id="SSF55073">
    <property type="entry name" value="Nucleotide cyclase"/>
    <property type="match status" value="1"/>
</dbReference>
<dbReference type="SMART" id="SM00267">
    <property type="entry name" value="GGDEF"/>
    <property type="match status" value="1"/>
</dbReference>
<dbReference type="RefSeq" id="WP_117532139.1">
    <property type="nucleotide sequence ID" value="NZ_QUSM01000003.1"/>
</dbReference>
<dbReference type="NCBIfam" id="TIGR00254">
    <property type="entry name" value="GGDEF"/>
    <property type="match status" value="1"/>
</dbReference>
<comment type="caution">
    <text evidence="2">The sequence shown here is derived from an EMBL/GenBank/DDBJ whole genome shotgun (WGS) entry which is preliminary data.</text>
</comment>
<dbReference type="AlphaFoldDB" id="A0A3E3DYS3"/>
<dbReference type="Gene3D" id="3.30.70.270">
    <property type="match status" value="1"/>
</dbReference>
<organism evidence="2 3">
    <name type="scientific">Anaerofustis stercorihominis</name>
    <dbReference type="NCBI Taxonomy" id="214853"/>
    <lineage>
        <taxon>Bacteria</taxon>
        <taxon>Bacillati</taxon>
        <taxon>Bacillota</taxon>
        <taxon>Clostridia</taxon>
        <taxon>Eubacteriales</taxon>
        <taxon>Eubacteriaceae</taxon>
        <taxon>Anaerofustis</taxon>
    </lineage>
</organism>
<feature type="domain" description="GGDEF" evidence="1">
    <location>
        <begin position="165"/>
        <end position="288"/>
    </location>
</feature>
<accession>A0A3E3DYS3</accession>
<dbReference type="PROSITE" id="PS50887">
    <property type="entry name" value="GGDEF"/>
    <property type="match status" value="1"/>
</dbReference>
<dbReference type="InterPro" id="IPR050469">
    <property type="entry name" value="Diguanylate_Cyclase"/>
</dbReference>
<dbReference type="GO" id="GO:0052621">
    <property type="term" value="F:diguanylate cyclase activity"/>
    <property type="evidence" value="ECO:0007669"/>
    <property type="project" value="TreeGrafter"/>
</dbReference>
<dbReference type="GO" id="GO:1902201">
    <property type="term" value="P:negative regulation of bacterial-type flagellum-dependent cell motility"/>
    <property type="evidence" value="ECO:0007669"/>
    <property type="project" value="TreeGrafter"/>
</dbReference>
<dbReference type="Proteomes" id="UP000261212">
    <property type="component" value="Unassembled WGS sequence"/>
</dbReference>
<proteinExistence type="predicted"/>
<sequence length="288" mass="34076">MFDILEIDKDLKKYADNLKIFDFYRLIDINKFKVYDYHDKELIDTDINCYDIWEKGNPCKNCSSRNACENNGEIIKLEYLNGKIYLINSEPITINNKKMVIEFIKDITNNLLVSDKSCNNNLDISDLIEQMNELVLFDSLTGLYNRRSFDQEINKYMIEYDKEIKSLYLAVFDIDFLKDINDTYGHVVGDNAIKCISEAMKEVFHSEKIKTFRIGGDEFYTLFIDLTAKEVNEYLEKLNKYIENIKTEYKLSVSMEYSEYQSEMNINKFIEIADKNMYKMKSIKKSLI</sequence>
<dbReference type="GO" id="GO:0005886">
    <property type="term" value="C:plasma membrane"/>
    <property type="evidence" value="ECO:0007669"/>
    <property type="project" value="TreeGrafter"/>
</dbReference>
<dbReference type="CDD" id="cd01949">
    <property type="entry name" value="GGDEF"/>
    <property type="match status" value="1"/>
</dbReference>
<dbReference type="InterPro" id="IPR043128">
    <property type="entry name" value="Rev_trsase/Diguanyl_cyclase"/>
</dbReference>
<dbReference type="InterPro" id="IPR000160">
    <property type="entry name" value="GGDEF_dom"/>
</dbReference>
<dbReference type="EMBL" id="QUSM01000003">
    <property type="protein sequence ID" value="RGD74422.1"/>
    <property type="molecule type" value="Genomic_DNA"/>
</dbReference>
<protein>
    <submittedName>
        <fullName evidence="2">GGDEF domain-containing protein</fullName>
    </submittedName>
</protein>
<evidence type="ECO:0000313" key="2">
    <source>
        <dbReference type="EMBL" id="RGD74422.1"/>
    </source>
</evidence>
<gene>
    <name evidence="2" type="ORF">DW687_06555</name>
</gene>
<dbReference type="PANTHER" id="PTHR45138">
    <property type="entry name" value="REGULATORY COMPONENTS OF SENSORY TRANSDUCTION SYSTEM"/>
    <property type="match status" value="1"/>
</dbReference>
<reference evidence="2 3" key="1">
    <citation type="submission" date="2018-08" db="EMBL/GenBank/DDBJ databases">
        <title>A genome reference for cultivated species of the human gut microbiota.</title>
        <authorList>
            <person name="Zou Y."/>
            <person name="Xue W."/>
            <person name="Luo G."/>
        </authorList>
    </citation>
    <scope>NUCLEOTIDE SEQUENCE [LARGE SCALE GENOMIC DNA]</scope>
    <source>
        <strain evidence="2 3">AM25-6</strain>
    </source>
</reference>
<dbReference type="GO" id="GO:0043709">
    <property type="term" value="P:cell adhesion involved in single-species biofilm formation"/>
    <property type="evidence" value="ECO:0007669"/>
    <property type="project" value="TreeGrafter"/>
</dbReference>